<dbReference type="InterPro" id="IPR036388">
    <property type="entry name" value="WH-like_DNA-bd_sf"/>
</dbReference>
<accession>A0ABU2B0N8</accession>
<evidence type="ECO:0008006" key="3">
    <source>
        <dbReference type="Google" id="ProtNLM"/>
    </source>
</evidence>
<sequence length="211" mass="22344">MLCVTLSLTNTFPATATEQTVNQLVASLNDHPDAVGGEVAGFKAIGQRQVQGCLWSADEAVGFILSAARSAIWGVHLGLLSASKNVDVEGDSELGRVLEQASISGPRALRAPGGVNVELLRHGNLVGPKQAPEVGPVESTLQLLCAIERRRSDEGQEAGLMINAGQSQSKAAQLLGVSQQAVSSRLQAGYWYESRKVAYWLAVQIEQLIEG</sequence>
<evidence type="ECO:0000313" key="1">
    <source>
        <dbReference type="EMBL" id="MDR7347177.1"/>
    </source>
</evidence>
<comment type="caution">
    <text evidence="1">The sequence shown here is derived from an EMBL/GenBank/DDBJ whole genome shotgun (WGS) entry which is preliminary data.</text>
</comment>
<evidence type="ECO:0000313" key="2">
    <source>
        <dbReference type="Proteomes" id="UP001183794"/>
    </source>
</evidence>
<organism evidence="1 2">
    <name type="scientific">Enteractinococcus fodinae</name>
    <dbReference type="NCBI Taxonomy" id="684663"/>
    <lineage>
        <taxon>Bacteria</taxon>
        <taxon>Bacillati</taxon>
        <taxon>Actinomycetota</taxon>
        <taxon>Actinomycetes</taxon>
        <taxon>Micrococcales</taxon>
        <taxon>Micrococcaceae</taxon>
    </lineage>
</organism>
<reference evidence="1 2" key="1">
    <citation type="submission" date="2023-07" db="EMBL/GenBank/DDBJ databases">
        <title>Sequencing the genomes of 1000 actinobacteria strains.</title>
        <authorList>
            <person name="Klenk H.-P."/>
        </authorList>
    </citation>
    <scope>NUCLEOTIDE SEQUENCE [LARGE SCALE GENOMIC DNA]</scope>
    <source>
        <strain evidence="1 2">DSM 22966</strain>
    </source>
</reference>
<proteinExistence type="predicted"/>
<gene>
    <name evidence="1" type="ORF">J2S62_001434</name>
</gene>
<dbReference type="Proteomes" id="UP001183794">
    <property type="component" value="Unassembled WGS sequence"/>
</dbReference>
<protein>
    <recommendedName>
        <fullName evidence="3">DNA-binding protein</fullName>
    </recommendedName>
</protein>
<name>A0ABU2B0N8_9MICC</name>
<dbReference type="Gene3D" id="1.10.10.10">
    <property type="entry name" value="Winged helix-like DNA-binding domain superfamily/Winged helix DNA-binding domain"/>
    <property type="match status" value="1"/>
</dbReference>
<dbReference type="EMBL" id="JAVDYJ010000001">
    <property type="protein sequence ID" value="MDR7347177.1"/>
    <property type="molecule type" value="Genomic_DNA"/>
</dbReference>
<keyword evidence="2" id="KW-1185">Reference proteome</keyword>